<comment type="caution">
    <text evidence="1">The sequence shown here is derived from an EMBL/GenBank/DDBJ whole genome shotgun (WGS) entry which is preliminary data.</text>
</comment>
<organism evidence="1 2">
    <name type="scientific">Ostreobium quekettii</name>
    <dbReference type="NCBI Taxonomy" id="121088"/>
    <lineage>
        <taxon>Eukaryota</taxon>
        <taxon>Viridiplantae</taxon>
        <taxon>Chlorophyta</taxon>
        <taxon>core chlorophytes</taxon>
        <taxon>Ulvophyceae</taxon>
        <taxon>TCBD clade</taxon>
        <taxon>Bryopsidales</taxon>
        <taxon>Ostreobineae</taxon>
        <taxon>Ostreobiaceae</taxon>
        <taxon>Ostreobium</taxon>
    </lineage>
</organism>
<accession>A0A8S1ITW3</accession>
<reference evidence="1" key="1">
    <citation type="submission" date="2020-12" db="EMBL/GenBank/DDBJ databases">
        <authorList>
            <person name="Iha C."/>
        </authorList>
    </citation>
    <scope>NUCLEOTIDE SEQUENCE</scope>
</reference>
<protein>
    <submittedName>
        <fullName evidence="1">Uncharacterized protein</fullName>
    </submittedName>
</protein>
<keyword evidence="2" id="KW-1185">Reference proteome</keyword>
<proteinExistence type="predicted"/>
<evidence type="ECO:0000313" key="2">
    <source>
        <dbReference type="Proteomes" id="UP000708148"/>
    </source>
</evidence>
<dbReference type="EMBL" id="CAJHUC010000833">
    <property type="protein sequence ID" value="CAD7698454.1"/>
    <property type="molecule type" value="Genomic_DNA"/>
</dbReference>
<dbReference type="AlphaFoldDB" id="A0A8S1ITW3"/>
<dbReference type="Proteomes" id="UP000708148">
    <property type="component" value="Unassembled WGS sequence"/>
</dbReference>
<gene>
    <name evidence="1" type="ORF">OSTQU699_LOCUS3815</name>
</gene>
<name>A0A8S1ITW3_9CHLO</name>
<sequence length="106" mass="11216">MLRRAACTICFTTATWVPDHQVTVAGVGVVPVCAPFARILCTVCGGLVDRHLAGACGAKVPGQGGCVQLCPYVARWGSLGILITDNNECGQHKNVLYYWGGEHAPF</sequence>
<evidence type="ECO:0000313" key="1">
    <source>
        <dbReference type="EMBL" id="CAD7698454.1"/>
    </source>
</evidence>